<feature type="binding site" evidence="8">
    <location>
        <position position="235"/>
    </location>
    <ligand>
        <name>Mg(2+)</name>
        <dbReference type="ChEBI" id="CHEBI:18420"/>
    </ligand>
</feature>
<protein>
    <recommendedName>
        <fullName evidence="6">GTPase HflX</fullName>
    </recommendedName>
    <alternativeName>
        <fullName evidence="6">GTP-binding protein HflX</fullName>
    </alternativeName>
</protein>
<organism evidence="10 11">
    <name type="scientific">Pisciglobus halotolerans</name>
    <dbReference type="NCBI Taxonomy" id="745365"/>
    <lineage>
        <taxon>Bacteria</taxon>
        <taxon>Bacillati</taxon>
        <taxon>Bacillota</taxon>
        <taxon>Bacilli</taxon>
        <taxon>Lactobacillales</taxon>
        <taxon>Carnobacteriaceae</taxon>
    </lineage>
</organism>
<accession>A0A1I3CF00</accession>
<dbReference type="NCBIfam" id="TIGR00231">
    <property type="entry name" value="small_GTP"/>
    <property type="match status" value="1"/>
</dbReference>
<dbReference type="InterPro" id="IPR042108">
    <property type="entry name" value="GTPase_HflX_N_sf"/>
</dbReference>
<keyword evidence="2 8" id="KW-0479">Metal-binding</keyword>
<comment type="cofactor">
    <cofactor evidence="8">
        <name>Mg(2+)</name>
        <dbReference type="ChEBI" id="CHEBI:18420"/>
    </cofactor>
</comment>
<dbReference type="InterPro" id="IPR032305">
    <property type="entry name" value="GTP-bd_M"/>
</dbReference>
<evidence type="ECO:0000256" key="4">
    <source>
        <dbReference type="ARBA" id="ARBA00022842"/>
    </source>
</evidence>
<dbReference type="Pfam" id="PF01926">
    <property type="entry name" value="MMR_HSR1"/>
    <property type="match status" value="1"/>
</dbReference>
<feature type="domain" description="Hflx-type G" evidence="9">
    <location>
        <begin position="202"/>
        <end position="363"/>
    </location>
</feature>
<dbReference type="InterPro" id="IPR006073">
    <property type="entry name" value="GTP-bd"/>
</dbReference>
<keyword evidence="4 8" id="KW-0460">Magnesium</keyword>
<feature type="binding site" evidence="7">
    <location>
        <begin position="233"/>
        <end position="237"/>
    </location>
    <ligand>
        <name>GTP</name>
        <dbReference type="ChEBI" id="CHEBI:37565"/>
    </ligand>
</feature>
<dbReference type="InterPro" id="IPR016496">
    <property type="entry name" value="GTPase_HflX"/>
</dbReference>
<dbReference type="PRINTS" id="PR00326">
    <property type="entry name" value="GTP1OBG"/>
</dbReference>
<sequence length="418" mass="47439">METSEQRKQKERVIIVGVQTTEKDATFWYSLNEMEQLTETAKGEVVGTVTQKRDHPDARTYLGKGKLVELLHLVEETGADTVVFNHALTPGQTMNIQEQLDTKVIDRIQLILDIFAMRAQSKEGKLQVELAQLQYLLPRLAGQGINLSRLGGGIGTRGPGETKLETDRRHIRNQINAIRKELAKTEQHRALTRKQRKESQIFQIGLIGYTNAGKSTLLNALTEAETFEENLLFATLDPLTRQMELPTGMEVTLTDTVGFIQDLPTQLIEAFHSTLEETREVDLLLHVVDAAAENMEEHEKTVLQLLKELGMDKIPLLTVYNKKDLVQSDFFPDVFPSILISAKNAEDIEKLQDKIIEQMKEILQPYQLALLPHEGDQLVQLKRKTIVEAQTYDEEQNRYIVKGYAPAQSKWIGENKES</sequence>
<dbReference type="GO" id="GO:0043022">
    <property type="term" value="F:ribosome binding"/>
    <property type="evidence" value="ECO:0007669"/>
    <property type="project" value="TreeGrafter"/>
</dbReference>
<feature type="binding site" evidence="7">
    <location>
        <begin position="208"/>
        <end position="215"/>
    </location>
    <ligand>
        <name>GTP</name>
        <dbReference type="ChEBI" id="CHEBI:37565"/>
    </ligand>
</feature>
<dbReference type="FunFam" id="3.40.50.11060:FF:000001">
    <property type="entry name" value="GTPase HflX"/>
    <property type="match status" value="1"/>
</dbReference>
<dbReference type="CDD" id="cd01878">
    <property type="entry name" value="HflX"/>
    <property type="match status" value="1"/>
</dbReference>
<dbReference type="GO" id="GO:0005737">
    <property type="term" value="C:cytoplasm"/>
    <property type="evidence" value="ECO:0007669"/>
    <property type="project" value="UniProtKB-SubCell"/>
</dbReference>
<dbReference type="PANTHER" id="PTHR10229:SF0">
    <property type="entry name" value="GTP-BINDING PROTEIN 6-RELATED"/>
    <property type="match status" value="1"/>
</dbReference>
<reference evidence="10 11" key="1">
    <citation type="submission" date="2016-10" db="EMBL/GenBank/DDBJ databases">
        <authorList>
            <person name="de Groot N.N."/>
        </authorList>
    </citation>
    <scope>NUCLEOTIDE SEQUENCE [LARGE SCALE GENOMIC DNA]</scope>
    <source>
        <strain evidence="10 11">DSM 27630</strain>
    </source>
</reference>
<evidence type="ECO:0000256" key="8">
    <source>
        <dbReference type="PIRSR" id="PIRSR006809-2"/>
    </source>
</evidence>
<dbReference type="Pfam" id="PF13167">
    <property type="entry name" value="GTP-bdg_N"/>
    <property type="match status" value="1"/>
</dbReference>
<evidence type="ECO:0000313" key="10">
    <source>
        <dbReference type="EMBL" id="SFH73138.1"/>
    </source>
</evidence>
<keyword evidence="3 6" id="KW-0547">Nucleotide-binding</keyword>
<feature type="binding site" evidence="7">
    <location>
        <begin position="321"/>
        <end position="324"/>
    </location>
    <ligand>
        <name>GTP</name>
        <dbReference type="ChEBI" id="CHEBI:37565"/>
    </ligand>
</feature>
<dbReference type="SUPFAM" id="SSF52540">
    <property type="entry name" value="P-loop containing nucleoside triphosphate hydrolases"/>
    <property type="match status" value="1"/>
</dbReference>
<dbReference type="Gene3D" id="6.10.250.2860">
    <property type="match status" value="1"/>
</dbReference>
<comment type="subunit">
    <text evidence="6">Monomer. Associates with the 50S ribosomal subunit.</text>
</comment>
<dbReference type="GO" id="GO:0003924">
    <property type="term" value="F:GTPase activity"/>
    <property type="evidence" value="ECO:0007669"/>
    <property type="project" value="UniProtKB-UniRule"/>
</dbReference>
<dbReference type="OrthoDB" id="9812272at2"/>
<dbReference type="NCBIfam" id="TIGR03156">
    <property type="entry name" value="GTP_HflX"/>
    <property type="match status" value="1"/>
</dbReference>
<dbReference type="Pfam" id="PF16360">
    <property type="entry name" value="GTP-bdg_M"/>
    <property type="match status" value="1"/>
</dbReference>
<dbReference type="InterPro" id="IPR027417">
    <property type="entry name" value="P-loop_NTPase"/>
</dbReference>
<keyword evidence="5 6" id="KW-0342">GTP-binding</keyword>
<dbReference type="Gene3D" id="3.40.50.300">
    <property type="entry name" value="P-loop containing nucleotide triphosphate hydrolases"/>
    <property type="match status" value="1"/>
</dbReference>
<dbReference type="PIRSF" id="PIRSF006809">
    <property type="entry name" value="GTP-binding_hflX_prd"/>
    <property type="match status" value="1"/>
</dbReference>
<evidence type="ECO:0000256" key="6">
    <source>
        <dbReference type="HAMAP-Rule" id="MF_00900"/>
    </source>
</evidence>
<comment type="subcellular location">
    <subcellularLocation>
        <location evidence="6">Cytoplasm</location>
    </subcellularLocation>
    <text evidence="6">May associate with membranes.</text>
</comment>
<name>A0A1I3CF00_9LACT</name>
<proteinExistence type="inferred from homology"/>
<dbReference type="InterPro" id="IPR005225">
    <property type="entry name" value="Small_GTP-bd"/>
</dbReference>
<dbReference type="Proteomes" id="UP000198668">
    <property type="component" value="Unassembled WGS sequence"/>
</dbReference>
<evidence type="ECO:0000256" key="3">
    <source>
        <dbReference type="ARBA" id="ARBA00022741"/>
    </source>
</evidence>
<evidence type="ECO:0000259" key="9">
    <source>
        <dbReference type="PROSITE" id="PS51705"/>
    </source>
</evidence>
<dbReference type="GO" id="GO:0005525">
    <property type="term" value="F:GTP binding"/>
    <property type="evidence" value="ECO:0007669"/>
    <property type="project" value="UniProtKB-UniRule"/>
</dbReference>
<feature type="binding site" evidence="7">
    <location>
        <begin position="255"/>
        <end position="258"/>
    </location>
    <ligand>
        <name>GTP</name>
        <dbReference type="ChEBI" id="CHEBI:37565"/>
    </ligand>
</feature>
<comment type="function">
    <text evidence="6">GTPase that associates with the 50S ribosomal subunit and may have a role during protein synthesis or ribosome biogenesis.</text>
</comment>
<dbReference type="InterPro" id="IPR025121">
    <property type="entry name" value="GTPase_HflX_N"/>
</dbReference>
<dbReference type="Gene3D" id="3.40.50.11060">
    <property type="entry name" value="GTPase HflX, N-terminal domain"/>
    <property type="match status" value="1"/>
</dbReference>
<dbReference type="InterPro" id="IPR030394">
    <property type="entry name" value="G_HFLX_dom"/>
</dbReference>
<keyword evidence="1 6" id="KW-0963">Cytoplasm</keyword>
<comment type="similarity">
    <text evidence="6">Belongs to the TRAFAC class OBG-HflX-like GTPase superfamily. HflX GTPase family.</text>
</comment>
<dbReference type="GO" id="GO:0046872">
    <property type="term" value="F:metal ion binding"/>
    <property type="evidence" value="ECO:0007669"/>
    <property type="project" value="UniProtKB-KW"/>
</dbReference>
<evidence type="ECO:0000256" key="1">
    <source>
        <dbReference type="ARBA" id="ARBA00022490"/>
    </source>
</evidence>
<dbReference type="AlphaFoldDB" id="A0A1I3CF00"/>
<evidence type="ECO:0000256" key="7">
    <source>
        <dbReference type="PIRSR" id="PIRSR006809-1"/>
    </source>
</evidence>
<dbReference type="PROSITE" id="PS51705">
    <property type="entry name" value="G_HFLX"/>
    <property type="match status" value="1"/>
</dbReference>
<feature type="binding site" evidence="8">
    <location>
        <position position="215"/>
    </location>
    <ligand>
        <name>Mg(2+)</name>
        <dbReference type="ChEBI" id="CHEBI:18420"/>
    </ligand>
</feature>
<dbReference type="PANTHER" id="PTHR10229">
    <property type="entry name" value="GTP-BINDING PROTEIN HFLX"/>
    <property type="match status" value="1"/>
</dbReference>
<gene>
    <name evidence="6" type="primary">hflX</name>
    <name evidence="10" type="ORF">SAMN04489868_11737</name>
</gene>
<dbReference type="RefSeq" id="WP_092092444.1">
    <property type="nucleotide sequence ID" value="NZ_FOQE01000017.1"/>
</dbReference>
<dbReference type="HAMAP" id="MF_00900">
    <property type="entry name" value="GTPase_HflX"/>
    <property type="match status" value="1"/>
</dbReference>
<evidence type="ECO:0000256" key="5">
    <source>
        <dbReference type="ARBA" id="ARBA00023134"/>
    </source>
</evidence>
<feature type="binding site" evidence="7">
    <location>
        <begin position="341"/>
        <end position="343"/>
    </location>
    <ligand>
        <name>GTP</name>
        <dbReference type="ChEBI" id="CHEBI:37565"/>
    </ligand>
</feature>
<dbReference type="EMBL" id="FOQE01000017">
    <property type="protein sequence ID" value="SFH73138.1"/>
    <property type="molecule type" value="Genomic_DNA"/>
</dbReference>
<evidence type="ECO:0000256" key="2">
    <source>
        <dbReference type="ARBA" id="ARBA00022723"/>
    </source>
</evidence>
<evidence type="ECO:0000313" key="11">
    <source>
        <dbReference type="Proteomes" id="UP000198668"/>
    </source>
</evidence>
<keyword evidence="11" id="KW-1185">Reference proteome</keyword>